<dbReference type="GO" id="GO:0016740">
    <property type="term" value="F:transferase activity"/>
    <property type="evidence" value="ECO:0007669"/>
    <property type="project" value="UniProtKB-KW"/>
</dbReference>
<proteinExistence type="predicted"/>
<dbReference type="InterPro" id="IPR023606">
    <property type="entry name" value="CoA-Trfase_III_dom_1_sf"/>
</dbReference>
<keyword evidence="3" id="KW-1185">Reference proteome</keyword>
<name>A0ABT3PHR1_9BACT</name>
<dbReference type="EMBL" id="JAGGJA010000001">
    <property type="protein sequence ID" value="MCW9705293.1"/>
    <property type="molecule type" value="Genomic_DNA"/>
</dbReference>
<keyword evidence="1 2" id="KW-0808">Transferase</keyword>
<comment type="caution">
    <text evidence="2">The sequence shown here is derived from an EMBL/GenBank/DDBJ whole genome shotgun (WGS) entry which is preliminary data.</text>
</comment>
<sequence>MKPLEDLLVLEFSQYMSGPLAGLKLADLGARIIKVEPPVTGEGGRNIDIKGMYVDDNSLLFHTINRNKESYVANLKVEEDFQKVENLIARADVMTHNFRPGVMESLGLDYKRVNKINPQIVYAEISGYGTDGPWSGKPGQDLLIQAMSGLTYLSGDRGDLPTPFGLSVIDILCGNYLVQGILASLVQRGKTNEGAHVEISLLETALDLQFEVITTFLNDGGKLPNRAKQGNAHAYLGAPYGIYKTVNGYLALAMTGLDKLGKIVGLESLGDYSDKDYFDRRDEIMDKLRAVFKTKSTDEWLAQLEPADIWCADVKGYKEFLNHKAYQILDMDQTLELTNGKELTTTRCPIRIDEKRFFSSIAAPQLGEHTKGIDKEFALDMTYEENIHEVKEN</sequence>
<dbReference type="PANTHER" id="PTHR48207">
    <property type="entry name" value="SUCCINATE--HYDROXYMETHYLGLUTARATE COA-TRANSFERASE"/>
    <property type="match status" value="1"/>
</dbReference>
<evidence type="ECO:0000313" key="2">
    <source>
        <dbReference type="EMBL" id="MCW9705293.1"/>
    </source>
</evidence>
<dbReference type="InterPro" id="IPR050483">
    <property type="entry name" value="CoA-transferase_III_domain"/>
</dbReference>
<protein>
    <submittedName>
        <fullName evidence="2">CoA transferase</fullName>
    </submittedName>
</protein>
<dbReference type="Gene3D" id="3.30.1540.10">
    <property type="entry name" value="formyl-coa transferase, domain 3"/>
    <property type="match status" value="1"/>
</dbReference>
<dbReference type="SUPFAM" id="SSF89796">
    <property type="entry name" value="CoA-transferase family III (CaiB/BaiF)"/>
    <property type="match status" value="1"/>
</dbReference>
<dbReference type="Gene3D" id="3.40.50.10540">
    <property type="entry name" value="Crotonobetainyl-coa:carnitine coa-transferase, domain 1"/>
    <property type="match status" value="1"/>
</dbReference>
<organism evidence="2 3">
    <name type="scientific">Fodinibius salsisoli</name>
    <dbReference type="NCBI Taxonomy" id="2820877"/>
    <lineage>
        <taxon>Bacteria</taxon>
        <taxon>Pseudomonadati</taxon>
        <taxon>Balneolota</taxon>
        <taxon>Balneolia</taxon>
        <taxon>Balneolales</taxon>
        <taxon>Balneolaceae</taxon>
        <taxon>Fodinibius</taxon>
    </lineage>
</organism>
<dbReference type="Proteomes" id="UP001207918">
    <property type="component" value="Unassembled WGS sequence"/>
</dbReference>
<evidence type="ECO:0000256" key="1">
    <source>
        <dbReference type="ARBA" id="ARBA00022679"/>
    </source>
</evidence>
<dbReference type="RefSeq" id="WP_265763956.1">
    <property type="nucleotide sequence ID" value="NZ_JAGGJA010000001.1"/>
</dbReference>
<gene>
    <name evidence="2" type="ORF">J6I44_00440</name>
</gene>
<dbReference type="InterPro" id="IPR044855">
    <property type="entry name" value="CoA-Trfase_III_dom3_sf"/>
</dbReference>
<reference evidence="2 3" key="1">
    <citation type="submission" date="2021-03" db="EMBL/GenBank/DDBJ databases">
        <title>Aliifodinibius sp. nov., a new bacterium isolated from saline soil.</title>
        <authorList>
            <person name="Galisteo C."/>
            <person name="De La Haba R."/>
            <person name="Sanchez-Porro C."/>
            <person name="Ventosa A."/>
        </authorList>
    </citation>
    <scope>NUCLEOTIDE SEQUENCE [LARGE SCALE GENOMIC DNA]</scope>
    <source>
        <strain evidence="2 3">1BSP15-2V2</strain>
    </source>
</reference>
<dbReference type="InterPro" id="IPR003673">
    <property type="entry name" value="CoA-Trfase_fam_III"/>
</dbReference>
<accession>A0ABT3PHR1</accession>
<evidence type="ECO:0000313" key="3">
    <source>
        <dbReference type="Proteomes" id="UP001207918"/>
    </source>
</evidence>
<dbReference type="Pfam" id="PF02515">
    <property type="entry name" value="CoA_transf_3"/>
    <property type="match status" value="1"/>
</dbReference>
<dbReference type="PANTHER" id="PTHR48207:SF4">
    <property type="entry name" value="BLL6097 PROTEIN"/>
    <property type="match status" value="1"/>
</dbReference>